<comment type="caution">
    <text evidence="1">The sequence shown here is derived from an EMBL/GenBank/DDBJ whole genome shotgun (WGS) entry which is preliminary data.</text>
</comment>
<protein>
    <submittedName>
        <fullName evidence="1">Uncharacterized protein</fullName>
    </submittedName>
</protein>
<evidence type="ECO:0000313" key="1">
    <source>
        <dbReference type="EMBL" id="MBQ0961791.1"/>
    </source>
</evidence>
<evidence type="ECO:0000313" key="2">
    <source>
        <dbReference type="Proteomes" id="UP000678374"/>
    </source>
</evidence>
<keyword evidence="2" id="KW-1185">Reference proteome</keyword>
<name>A0A940YPP4_9BURK</name>
<proteinExistence type="predicted"/>
<organism evidence="1 2">
    <name type="scientific">Ideonella aquatica</name>
    <dbReference type="NCBI Taxonomy" id="2824119"/>
    <lineage>
        <taxon>Bacteria</taxon>
        <taxon>Pseudomonadati</taxon>
        <taxon>Pseudomonadota</taxon>
        <taxon>Betaproteobacteria</taxon>
        <taxon>Burkholderiales</taxon>
        <taxon>Sphaerotilaceae</taxon>
        <taxon>Ideonella</taxon>
    </lineage>
</organism>
<dbReference type="Proteomes" id="UP000678374">
    <property type="component" value="Unassembled WGS sequence"/>
</dbReference>
<reference evidence="1" key="1">
    <citation type="submission" date="2021-04" db="EMBL/GenBank/DDBJ databases">
        <title>The genome sequence of Ideonella sp. 4Y11.</title>
        <authorList>
            <person name="Liu Y."/>
        </authorList>
    </citation>
    <scope>NUCLEOTIDE SEQUENCE</scope>
    <source>
        <strain evidence="1">4Y11</strain>
    </source>
</reference>
<sequence length="1658" mass="186056">MSRKSITLPKFVGSSEMRRLYTQLGVTYSKDQSGNFHGESRPRSPNKDFEIDTSLVELISAEHAAQLLATIDWINKSENETSNHGTIITSENEWQEPHVALRQRVNPSLKKQRTLIPARRREIPNLNHKSNKNSQEEKIKEILSIVREISQEISKELRAYDISFLNRSIIQDWAIEFIAETLLNVAQHSEITGRTTKVYAYIAATYTPAAEIKRAVLSQPLNSQQTAEIDWLERMNSTSPGCIEIAVSDIGNGIPNTIIKAYLESEKAREQRSPQWETEAVSHDDLLIWALSAFGTRKRQNDFPTKHDAITWRGLYRLLRRTTNYDGAIRLTSAAGEVACVKDRAGYRTKISSALARPPSPVTTLKASIPITPRQPTQNFHSVAVTNHWGPASTAGIIELPPEANLSNIETAEDIEKYLERIRAIVERAITSKPDDDRPWIIVHSAQDVFPTRNISKSISETGAEYKDAVTDFIQRVVSTTISPTHRLIHYGLPGSELDEVQDAVAEYLQTFVKSVHPYLVGSYMGQAAISFGCSSKFRWLSTHTESNKVDKKDQGSNLWYRLISYQPDTATSIRAPIGEFDSEIASMLATVFLNRRVRHEASLKARSSARMWFWKSKERNGEATHVVRTRSGTETTQFLSVIGFCDSHASFLYGLADAFLTAVKQWILSADGLSPTVFVIPDTETSHFLLNRVRRAIRPKLFADGRPFNLVFPDAVEAKTFNTRTVRCMIFADFRDSGDSARRRKTEVELILAPETEAAFRLFVAIDSDKNSKKADPNTSDMEAVHYFARYRYLDAGIPSSNSIVLSIDPVTNEPFSPEQTESSNLLTSISWRATESEELFDLSGTTFIHGIENIGGRVSTIRWPVKANLKNENVSTKILRHIEAFLASNETPTSICLCFRQESFVDGALSSVVDGLTEWISSPLRASPCTLWTAAVYTEIFHGRQNLGQAVHQALRTATLHTSNLKQWELPWGAEGSETSSKVEYSHIIYIDNSAVTGRAIQEFLLSMRSLPQYDIGPPKRILLFPIVTRLSPIEEGLLRSISLTNYPGMLPRSSHPSILIDFRSLVQLRIRSYASVKELPLYTELRRVLSTAESASEPEFRQISDSIRSVITSLDSAPIIGGQALHFGSVLGLAPTDSSIYRCLSLHAVEFRQLLSLLQQGVPCTFAALASIDHLRSVGDTGLLNILAFEPDLLTADPLMYEMLGAMRKYAVHTALNSTDHVLVTNAVWVLGHLPSGLASLLRADTGKLFVDNLTQRVFVYLSLYALDPHELSRVCKALLIKRERSEIEGWLLSHGLPLLLSSDSERRLSYVEVNTESKARELILCYLREGRSDHMGPMAENWRRAKEMFDSLAYKSRLPNLPASTFEAYVDAVESWVFQMSIPVQRSLEFLIGRTRSELRSKLEQERRQATEALENLRLCMLSLLGGSGHINNIISAWRNLTLLTLAGTTEKIYTRTDALTTINSSTSRTYRSPRVNATTFALTQFVNTPLLILASELIKGCDMNSDVDLHYDCFCDGGDSVSVTSKLVDLSADKVIVRAMWFTRKKLPLLWGAKSLDFRKVSSILADNLLRYSNPSARLKITMAMREVDGEHRVNIEIISLSKINFTPNNGLGREAILNIAKKNSWEFKDGPIEFLPNYYRSVIDLKVDLIDL</sequence>
<dbReference type="EMBL" id="JAGQDE010000039">
    <property type="protein sequence ID" value="MBQ0961791.1"/>
    <property type="molecule type" value="Genomic_DNA"/>
</dbReference>
<accession>A0A940YPP4</accession>
<gene>
    <name evidence="1" type="ORF">KAK06_22835</name>
</gene>